<evidence type="ECO:0000313" key="3">
    <source>
        <dbReference type="Proteomes" id="UP000664795"/>
    </source>
</evidence>
<feature type="transmembrane region" description="Helical" evidence="1">
    <location>
        <begin position="70"/>
        <end position="86"/>
    </location>
</feature>
<keyword evidence="1" id="KW-1133">Transmembrane helix</keyword>
<feature type="transmembrane region" description="Helical" evidence="1">
    <location>
        <begin position="126"/>
        <end position="142"/>
    </location>
</feature>
<feature type="transmembrane region" description="Helical" evidence="1">
    <location>
        <begin position="98"/>
        <end position="119"/>
    </location>
</feature>
<protein>
    <recommendedName>
        <fullName evidence="4">PAP2 superfamily protein</fullName>
    </recommendedName>
</protein>
<dbReference type="EMBL" id="JAFMYU010000018">
    <property type="protein sequence ID" value="MBO0933279.1"/>
    <property type="molecule type" value="Genomic_DNA"/>
</dbReference>
<reference evidence="2 3" key="1">
    <citation type="submission" date="2021-03" db="EMBL/GenBank/DDBJ databases">
        <title>Fibrella sp. HMF5036 genome sequencing and assembly.</title>
        <authorList>
            <person name="Kang H."/>
            <person name="Kim H."/>
            <person name="Bae S."/>
            <person name="Joh K."/>
        </authorList>
    </citation>
    <scope>NUCLEOTIDE SEQUENCE [LARGE SCALE GENOMIC DNA]</scope>
    <source>
        <strain evidence="2 3">HMF5036</strain>
    </source>
</reference>
<feature type="transmembrane region" description="Helical" evidence="1">
    <location>
        <begin position="148"/>
        <end position="166"/>
    </location>
</feature>
<evidence type="ECO:0008006" key="4">
    <source>
        <dbReference type="Google" id="ProtNLM"/>
    </source>
</evidence>
<proteinExistence type="predicted"/>
<comment type="caution">
    <text evidence="2">The sequence shown here is derived from an EMBL/GenBank/DDBJ whole genome shotgun (WGS) entry which is preliminary data.</text>
</comment>
<dbReference type="Proteomes" id="UP000664795">
    <property type="component" value="Unassembled WGS sequence"/>
</dbReference>
<gene>
    <name evidence="2" type="ORF">J2I48_19875</name>
</gene>
<feature type="transmembrane region" description="Helical" evidence="1">
    <location>
        <begin position="173"/>
        <end position="194"/>
    </location>
</feature>
<evidence type="ECO:0000313" key="2">
    <source>
        <dbReference type="EMBL" id="MBO0933279.1"/>
    </source>
</evidence>
<keyword evidence="3" id="KW-1185">Reference proteome</keyword>
<sequence length="195" mass="21176">MPTYLFGLLMYVTPVRLNVDTYSVKAQASILLLLFIGTFMVPSMVIYYLYRTGRLADMTMPERTDRKWPMLLTGLIYTVVTYLFAFRMNLLSDTSPQLAVVLGAITLSILLVAIISLYWKISAHTVGIGGVLGVVLALMAKYGDTDLFVPLVGLLALSGLVATARLQLNAHTLGQVLAGWGLGVLVSSLAVFGLI</sequence>
<dbReference type="Gene3D" id="1.20.144.10">
    <property type="entry name" value="Phosphatidic acid phosphatase type 2/haloperoxidase"/>
    <property type="match status" value="1"/>
</dbReference>
<dbReference type="AlphaFoldDB" id="A0A939JZL7"/>
<accession>A0A939JZL7</accession>
<name>A0A939JZL7_9BACT</name>
<keyword evidence="1" id="KW-0812">Transmembrane</keyword>
<evidence type="ECO:0000256" key="1">
    <source>
        <dbReference type="SAM" id="Phobius"/>
    </source>
</evidence>
<organism evidence="2 3">
    <name type="scientific">Fibrella aquatilis</name>
    <dbReference type="NCBI Taxonomy" id="2817059"/>
    <lineage>
        <taxon>Bacteria</taxon>
        <taxon>Pseudomonadati</taxon>
        <taxon>Bacteroidota</taxon>
        <taxon>Cytophagia</taxon>
        <taxon>Cytophagales</taxon>
        <taxon>Spirosomataceae</taxon>
        <taxon>Fibrella</taxon>
    </lineage>
</organism>
<keyword evidence="1" id="KW-0472">Membrane</keyword>
<feature type="transmembrane region" description="Helical" evidence="1">
    <location>
        <begin position="28"/>
        <end position="50"/>
    </location>
</feature>